<feature type="compositionally biased region" description="Basic and acidic residues" evidence="1">
    <location>
        <begin position="520"/>
        <end position="531"/>
    </location>
</feature>
<feature type="region of interest" description="Disordered" evidence="1">
    <location>
        <begin position="437"/>
        <end position="457"/>
    </location>
</feature>
<name>A0A1B0CE95_LUTLO</name>
<feature type="region of interest" description="Disordered" evidence="1">
    <location>
        <begin position="372"/>
        <end position="403"/>
    </location>
</feature>
<dbReference type="VEuPathDB" id="VectorBase:LLONM1_005077"/>
<feature type="compositionally biased region" description="Basic and acidic residues" evidence="1">
    <location>
        <begin position="612"/>
        <end position="622"/>
    </location>
</feature>
<dbReference type="Proteomes" id="UP000092461">
    <property type="component" value="Unassembled WGS sequence"/>
</dbReference>
<evidence type="ECO:0000313" key="3">
    <source>
        <dbReference type="EnsemblMetazoa" id="LLOJ002665-PA"/>
    </source>
</evidence>
<feature type="compositionally biased region" description="Basic and acidic residues" evidence="1">
    <location>
        <begin position="555"/>
        <end position="572"/>
    </location>
</feature>
<reference evidence="4" key="1">
    <citation type="submission" date="2012-05" db="EMBL/GenBank/DDBJ databases">
        <title>Whole Genome Assembly of Lutzomyia longipalpis.</title>
        <authorList>
            <person name="Richards S."/>
            <person name="Qu C."/>
            <person name="Dillon R."/>
            <person name="Worley K."/>
            <person name="Scherer S."/>
            <person name="Batterton M."/>
            <person name="Taylor A."/>
            <person name="Hawes A."/>
            <person name="Hernandez B."/>
            <person name="Kovar C."/>
            <person name="Mandapat C."/>
            <person name="Pham C."/>
            <person name="Qu C."/>
            <person name="Jing C."/>
            <person name="Bess C."/>
            <person name="Bandaranaike D."/>
            <person name="Ngo D."/>
            <person name="Ongeri F."/>
            <person name="Arias F."/>
            <person name="Lara F."/>
            <person name="Weissenberger G."/>
            <person name="Kamau G."/>
            <person name="Han H."/>
            <person name="Shen H."/>
            <person name="Dinh H."/>
            <person name="Khalil I."/>
            <person name="Jones J."/>
            <person name="Shafer J."/>
            <person name="Jayaseelan J."/>
            <person name="Quiroz J."/>
            <person name="Blankenburg K."/>
            <person name="Nguyen L."/>
            <person name="Jackson L."/>
            <person name="Francisco L."/>
            <person name="Tang L.-Y."/>
            <person name="Pu L.-L."/>
            <person name="Perales L."/>
            <person name="Lorensuhewa L."/>
            <person name="Munidasa M."/>
            <person name="Coyle M."/>
            <person name="Taylor M."/>
            <person name="Puazo M."/>
            <person name="Firestine M."/>
            <person name="Scheel M."/>
            <person name="Javaid M."/>
            <person name="Wang M."/>
            <person name="Li M."/>
            <person name="Tabassum N."/>
            <person name="Saada N."/>
            <person name="Osuji N."/>
            <person name="Aqrawi P."/>
            <person name="Fu Q."/>
            <person name="Thornton R."/>
            <person name="Raj R."/>
            <person name="Goodspeed R."/>
            <person name="Mata R."/>
            <person name="Najjar R."/>
            <person name="Gubbala S."/>
            <person name="Lee S."/>
            <person name="Denson S."/>
            <person name="Patil S."/>
            <person name="Macmil S."/>
            <person name="Qi S."/>
            <person name="Matskevitch T."/>
            <person name="Palculict T."/>
            <person name="Mathew T."/>
            <person name="Vee V."/>
            <person name="Velamala V."/>
            <person name="Korchina V."/>
            <person name="Cai W."/>
            <person name="Liu W."/>
            <person name="Dai W."/>
            <person name="Zou X."/>
            <person name="Zhu Y."/>
            <person name="Zhang Y."/>
            <person name="Wu Y.-Q."/>
            <person name="Xin Y."/>
            <person name="Nazarath L."/>
            <person name="Kovar C."/>
            <person name="Han Y."/>
            <person name="Muzny D."/>
            <person name="Gibbs R."/>
        </authorList>
    </citation>
    <scope>NUCLEOTIDE SEQUENCE [LARGE SCALE GENOMIC DNA]</scope>
    <source>
        <strain evidence="4">Jacobina</strain>
    </source>
</reference>
<dbReference type="EnsemblMetazoa" id="LLOJ002665-RA">
    <property type="protein sequence ID" value="LLOJ002665-PA"/>
    <property type="gene ID" value="LLOJ002665"/>
</dbReference>
<dbReference type="AlphaFoldDB" id="A0A1B0CE95"/>
<feature type="compositionally biased region" description="Basic and acidic residues" evidence="1">
    <location>
        <begin position="481"/>
        <end position="495"/>
    </location>
</feature>
<accession>A0A1B0CE95</accession>
<feature type="compositionally biased region" description="Polar residues" evidence="1">
    <location>
        <begin position="507"/>
        <end position="516"/>
    </location>
</feature>
<evidence type="ECO:0000256" key="1">
    <source>
        <dbReference type="SAM" id="MobiDB-lite"/>
    </source>
</evidence>
<feature type="region of interest" description="Disordered" evidence="1">
    <location>
        <begin position="163"/>
        <end position="251"/>
    </location>
</feature>
<evidence type="ECO:0000313" key="2">
    <source>
        <dbReference type="EMBL" id="MBC1180894.1"/>
    </source>
</evidence>
<dbReference type="EMBL" id="GITU01012191">
    <property type="protein sequence ID" value="MBC1180894.1"/>
    <property type="molecule type" value="Transcribed_RNA"/>
</dbReference>
<evidence type="ECO:0000313" key="4">
    <source>
        <dbReference type="Proteomes" id="UP000092461"/>
    </source>
</evidence>
<dbReference type="VEuPathDB" id="VectorBase:LLOJ002665"/>
<protein>
    <submittedName>
        <fullName evidence="2">Putative wrky transcription factor</fullName>
    </submittedName>
</protein>
<proteinExistence type="predicted"/>
<feature type="region of interest" description="Disordered" evidence="1">
    <location>
        <begin position="472"/>
        <end position="656"/>
    </location>
</feature>
<feature type="compositionally biased region" description="Low complexity" evidence="1">
    <location>
        <begin position="634"/>
        <end position="646"/>
    </location>
</feature>
<feature type="compositionally biased region" description="Polar residues" evidence="1">
    <location>
        <begin position="207"/>
        <end position="218"/>
    </location>
</feature>
<sequence>MNEFSRGPPRRDSASDIIKKSIRRSWTISSPQNEYLPHIRNGAEYRNYSSLPPSQEISNYPSLMQHQLQSAQMQFSGDKAQDYIDDVNYQDVPQQRRILRQSTLPNPDVNNYFGNNNLLPPGSPKQQLSPQYSPYNTDNENMMDLSDQEVQQPTAPPRFTIRRQSTLPCRPNEHHASVKYSSTSPSRSFSRSPEKSDDQPRCPPFRRQSTFPSNSSEQLYPPHQQRPKLLPTSPSRLVFSKSPDGPGETTEQAVRYQMLRQSTLPNPDQHLKLLPTSPPKKQLSPQYMKRSPEFSRQNTLPNPDTMTSLSIHQHGVKFLPISPRQKQNFLFPQPQQHPRPFLSQQNFPTMTDEQGSTQSIAHRDHSKMIKVRSHSNEEYTNSRSYAPSEGRRLLPEIPTRRSPRLVRQEHVKEDLIRTNSEQRSPIKRTFAEAKQTLAESFDDPPSGPYGETPPRYVDYPERYLEADESSYLETAYDDYEGAEKSLYPEEGKPPDGKASTRGHPVRSTESFLNDSSPEYFHPDDYIRTVKKERTRRRRSREMIEPELVMSSNDEEPVRPKPETMRSISEDSGTRPVKPVTRRSLSHPERGDSQILRRADTVKVPSPKPLAELLEKQKKEKLSKLPSPRRKNYKSLDLPDSALSSAPKAIPLQKRDSRSLEAVMKTASMSERLRNALDDNKCHSLDEGIFNESDERKASICDEQQDVKRKLPAEHKTTLGEAEIQSAVEAAAVIFKKVVLQRRNAKKAAEEG</sequence>
<feature type="region of interest" description="Disordered" evidence="1">
    <location>
        <begin position="102"/>
        <end position="141"/>
    </location>
</feature>
<feature type="compositionally biased region" description="Low complexity" evidence="1">
    <location>
        <begin position="181"/>
        <end position="191"/>
    </location>
</feature>
<feature type="compositionally biased region" description="Basic and acidic residues" evidence="1">
    <location>
        <begin position="585"/>
        <end position="600"/>
    </location>
</feature>
<reference evidence="3" key="3">
    <citation type="submission" date="2020-05" db="UniProtKB">
        <authorList>
            <consortium name="EnsemblMetazoa"/>
        </authorList>
    </citation>
    <scope>IDENTIFICATION</scope>
    <source>
        <strain evidence="3">Jacobina</strain>
    </source>
</reference>
<reference evidence="2" key="2">
    <citation type="journal article" date="2020" name="BMC">
        <title>Leishmania infection induces a limited differential gene expression in the sand fly midgut.</title>
        <authorList>
            <person name="Coutinho-Abreu I.V."/>
            <person name="Serafim T.D."/>
            <person name="Meneses C."/>
            <person name="Kamhawi S."/>
            <person name="Oliveira F."/>
            <person name="Valenzuela J.G."/>
        </authorList>
    </citation>
    <scope>NUCLEOTIDE SEQUENCE</scope>
    <source>
        <strain evidence="2">Jacobina</strain>
        <tissue evidence="2">Midgut</tissue>
    </source>
</reference>
<dbReference type="EMBL" id="AJWK01008678">
    <property type="status" value="NOT_ANNOTATED_CDS"/>
    <property type="molecule type" value="Genomic_DNA"/>
</dbReference>
<keyword evidence="4" id="KW-1185">Reference proteome</keyword>
<feature type="compositionally biased region" description="Polar residues" evidence="1">
    <location>
        <begin position="102"/>
        <end position="140"/>
    </location>
</feature>
<organism evidence="3 4">
    <name type="scientific">Lutzomyia longipalpis</name>
    <name type="common">Sand fly</name>
    <dbReference type="NCBI Taxonomy" id="7200"/>
    <lineage>
        <taxon>Eukaryota</taxon>
        <taxon>Metazoa</taxon>
        <taxon>Ecdysozoa</taxon>
        <taxon>Arthropoda</taxon>
        <taxon>Hexapoda</taxon>
        <taxon>Insecta</taxon>
        <taxon>Pterygota</taxon>
        <taxon>Neoptera</taxon>
        <taxon>Endopterygota</taxon>
        <taxon>Diptera</taxon>
        <taxon>Nematocera</taxon>
        <taxon>Psychodoidea</taxon>
        <taxon>Psychodidae</taxon>
        <taxon>Lutzomyia</taxon>
        <taxon>Lutzomyia</taxon>
    </lineage>
</organism>